<gene>
    <name evidence="1" type="ORF">CJD36_021925</name>
</gene>
<comment type="caution">
    <text evidence="1">The sequence shown here is derived from an EMBL/GenBank/DDBJ whole genome shotgun (WGS) entry which is preliminary data.</text>
</comment>
<evidence type="ECO:0000313" key="2">
    <source>
        <dbReference type="Proteomes" id="UP000239872"/>
    </source>
</evidence>
<name>A0A2S7SQP4_9BACT</name>
<reference evidence="1 2" key="1">
    <citation type="submission" date="2018-01" db="EMBL/GenBank/DDBJ databases">
        <title>A novel member of the phylum Bacteroidetes isolated from glacier ice.</title>
        <authorList>
            <person name="Liu Q."/>
            <person name="Xin Y.-H."/>
        </authorList>
    </citation>
    <scope>NUCLEOTIDE SEQUENCE [LARGE SCALE GENOMIC DNA]</scope>
    <source>
        <strain evidence="1 2">RB1R16</strain>
    </source>
</reference>
<proteinExistence type="predicted"/>
<dbReference type="AlphaFoldDB" id="A0A2S7SQP4"/>
<organism evidence="1 2">
    <name type="scientific">Flavipsychrobacter stenotrophus</name>
    <dbReference type="NCBI Taxonomy" id="2077091"/>
    <lineage>
        <taxon>Bacteria</taxon>
        <taxon>Pseudomonadati</taxon>
        <taxon>Bacteroidota</taxon>
        <taxon>Chitinophagia</taxon>
        <taxon>Chitinophagales</taxon>
        <taxon>Chitinophagaceae</taxon>
        <taxon>Flavipsychrobacter</taxon>
    </lineage>
</organism>
<accession>A0A2S7SQP4</accession>
<sequence length="232" mass="27011">MNDKLNIMPLNYSTIKLQQIRFLISELRNFNEGVEKSFEKATKDIDKEYSKLEKQYKGNEEALYNLADVYSDRYNETARVFPNHFRISAFNQIMSFALYQLTEICDLHSRITDAKYKVSDLKGSELEACKTYLKNSAGVDFSKLNTLWEKLNLAYKVRNIFVHQMGELETSAKNFKSIDKNLHDKGQIDYKYITKPKDAKSVLASWQTTSPIRMISVQSWCTKKLTDAHLTQ</sequence>
<keyword evidence="2" id="KW-1185">Reference proteome</keyword>
<evidence type="ECO:0000313" key="1">
    <source>
        <dbReference type="EMBL" id="PQJ08925.1"/>
    </source>
</evidence>
<dbReference type="OrthoDB" id="1490886at2"/>
<dbReference type="RefSeq" id="WP_105041353.1">
    <property type="nucleotide sequence ID" value="NZ_PPSL01000010.1"/>
</dbReference>
<dbReference type="Proteomes" id="UP000239872">
    <property type="component" value="Unassembled WGS sequence"/>
</dbReference>
<dbReference type="EMBL" id="PPSL01000010">
    <property type="protein sequence ID" value="PQJ08925.1"/>
    <property type="molecule type" value="Genomic_DNA"/>
</dbReference>
<protein>
    <submittedName>
        <fullName evidence="1">Uncharacterized protein</fullName>
    </submittedName>
</protein>